<protein>
    <submittedName>
        <fullName evidence="2">Transcriptional regulator, y4mF family</fullName>
    </submittedName>
</protein>
<comment type="caution">
    <text evidence="2">The sequence shown here is derived from an EMBL/GenBank/DDBJ whole genome shotgun (WGS) entry which is preliminary data.</text>
</comment>
<evidence type="ECO:0000313" key="2">
    <source>
        <dbReference type="EMBL" id="RND86058.1"/>
    </source>
</evidence>
<dbReference type="Pfam" id="PF01381">
    <property type="entry name" value="HTH_3"/>
    <property type="match status" value="1"/>
</dbReference>
<accession>A0A422MAW5</accession>
<dbReference type="SMART" id="SM00530">
    <property type="entry name" value="HTH_XRE"/>
    <property type="match status" value="1"/>
</dbReference>
<organism evidence="2 3">
    <name type="scientific">Lacticaseibacillus paracasei</name>
    <name type="common">Lactobacillus paracasei</name>
    <dbReference type="NCBI Taxonomy" id="1597"/>
    <lineage>
        <taxon>Bacteria</taxon>
        <taxon>Bacillati</taxon>
        <taxon>Bacillota</taxon>
        <taxon>Bacilli</taxon>
        <taxon>Lactobacillales</taxon>
        <taxon>Lactobacillaceae</taxon>
        <taxon>Lacticaseibacillus</taxon>
    </lineage>
</organism>
<dbReference type="InterPro" id="IPR001387">
    <property type="entry name" value="Cro/C1-type_HTH"/>
</dbReference>
<dbReference type="InterPro" id="IPR010982">
    <property type="entry name" value="Lambda_DNA-bd_dom_sf"/>
</dbReference>
<reference evidence="2 3" key="1">
    <citation type="journal article" date="2018" name="Front. Microbiol.">
        <title>Conversion of Methionine to Cysteine in Lactobacillus paracasei Depends on the Highly Mobile cysK-ctl-cysE Gene Cluster.</title>
        <authorList>
            <person name="Wuthrich D."/>
            <person name="Irmler S."/>
            <person name="Berthoud H."/>
            <person name="Guggenbuhl B."/>
            <person name="Eugster E."/>
            <person name="Bruggmann R."/>
        </authorList>
    </citation>
    <scope>NUCLEOTIDE SEQUENCE [LARGE SCALE GENOMIC DNA]</scope>
    <source>
        <strain evidence="2 3">FAM18172</strain>
    </source>
</reference>
<name>A0A422MAW5_LACPA</name>
<dbReference type="Proteomes" id="UP000285532">
    <property type="component" value="Unassembled WGS sequence"/>
</dbReference>
<dbReference type="Gene3D" id="1.10.260.40">
    <property type="entry name" value="lambda repressor-like DNA-binding domains"/>
    <property type="match status" value="1"/>
</dbReference>
<dbReference type="EMBL" id="LKFU01000062">
    <property type="protein sequence ID" value="RND86058.1"/>
    <property type="molecule type" value="Genomic_DNA"/>
</dbReference>
<dbReference type="GO" id="GO:0003677">
    <property type="term" value="F:DNA binding"/>
    <property type="evidence" value="ECO:0007669"/>
    <property type="project" value="InterPro"/>
</dbReference>
<evidence type="ECO:0000313" key="3">
    <source>
        <dbReference type="Proteomes" id="UP000285532"/>
    </source>
</evidence>
<dbReference type="AlphaFoldDB" id="A0A422MAW5"/>
<dbReference type="PROSITE" id="PS50943">
    <property type="entry name" value="HTH_CROC1"/>
    <property type="match status" value="1"/>
</dbReference>
<proteinExistence type="predicted"/>
<dbReference type="CDD" id="cd00093">
    <property type="entry name" value="HTH_XRE"/>
    <property type="match status" value="1"/>
</dbReference>
<evidence type="ECO:0000259" key="1">
    <source>
        <dbReference type="PROSITE" id="PS50943"/>
    </source>
</evidence>
<feature type="domain" description="HTH cro/C1-type" evidence="1">
    <location>
        <begin position="8"/>
        <end position="61"/>
    </location>
</feature>
<sequence>MLLSGEQIKQLRNARRISQVDLSRVTGLSASLISSYEAGTRNVTQEASDKIAIAFNGITPINPAERTQTADLDDDKTLVKMNGIPLMPAEKALLKALAKAMLDQRK</sequence>
<gene>
    <name evidence="2" type="ORF">FAM18172_01599</name>
</gene>
<dbReference type="RefSeq" id="WP_003660838.1">
    <property type="nucleotide sequence ID" value="NZ_CBDBYF010000002.1"/>
</dbReference>
<dbReference type="SUPFAM" id="SSF47413">
    <property type="entry name" value="lambda repressor-like DNA-binding domains"/>
    <property type="match status" value="1"/>
</dbReference>